<evidence type="ECO:0000313" key="1">
    <source>
        <dbReference type="EMBL" id="ACK66847.1"/>
    </source>
</evidence>
<evidence type="ECO:0008006" key="3">
    <source>
        <dbReference type="Google" id="ProtNLM"/>
    </source>
</evidence>
<dbReference type="OrthoDB" id="468313at2"/>
<dbReference type="STRING" id="41431.PCC8801_2848"/>
<dbReference type="Proteomes" id="UP000008204">
    <property type="component" value="Chromosome"/>
</dbReference>
<gene>
    <name evidence="1" type="ordered locus">PCC8801_2848</name>
</gene>
<dbReference type="HOGENOM" id="CLU_1783666_0_0_3"/>
<dbReference type="NCBIfam" id="TIGR01784">
    <property type="entry name" value="T_den_put_tspse"/>
    <property type="match status" value="1"/>
</dbReference>
<protein>
    <recommendedName>
        <fullName evidence="3">Rpn family recombination-promoting nuclease/putative transposase</fullName>
    </recommendedName>
</protein>
<dbReference type="RefSeq" id="WP_012596113.1">
    <property type="nucleotide sequence ID" value="NC_011726.1"/>
</dbReference>
<dbReference type="PANTHER" id="PTHR35586">
    <property type="entry name" value="SLL1691 PROTEIN"/>
    <property type="match status" value="1"/>
</dbReference>
<proteinExistence type="predicted"/>
<dbReference type="PANTHER" id="PTHR35586:SF2">
    <property type="entry name" value="SLL1542 PROTEIN"/>
    <property type="match status" value="1"/>
</dbReference>
<dbReference type="eggNOG" id="COG5464">
    <property type="taxonomic scope" value="Bacteria"/>
</dbReference>
<keyword evidence="2" id="KW-1185">Reference proteome</keyword>
<sequence length="145" mass="16656">MKTDSIFYQLFQTLPGCLFDLLNLPSDIVNDYQLSSVEVKQLAFRIDGVFLPKNLLQLIETILVYKLPQMNRQEIEKMFSLSDLRETKVYQEALEQGREQGRQQGELAAKIDSIPRWIALGLSVEQIAQGLDLEIEEVVKVVNKQ</sequence>
<reference evidence="2" key="1">
    <citation type="journal article" date="2011" name="MBio">
        <title>Novel metabolic attributes of the genus Cyanothece, comprising a group of unicellular nitrogen-fixing Cyanobacteria.</title>
        <authorList>
            <person name="Bandyopadhyay A."/>
            <person name="Elvitigala T."/>
            <person name="Welsh E."/>
            <person name="Stockel J."/>
            <person name="Liberton M."/>
            <person name="Min H."/>
            <person name="Sherman L.A."/>
            <person name="Pakrasi H.B."/>
        </authorList>
    </citation>
    <scope>NUCLEOTIDE SEQUENCE [LARGE SCALE GENOMIC DNA]</scope>
    <source>
        <strain evidence="2">PCC 8801</strain>
    </source>
</reference>
<name>B7JUZ5_RIPO1</name>
<accession>B7JUZ5</accession>
<dbReference type="InterPro" id="IPR022573">
    <property type="entry name" value="DUF2887"/>
</dbReference>
<dbReference type="InterPro" id="IPR010106">
    <property type="entry name" value="RpnA"/>
</dbReference>
<organism evidence="1 2">
    <name type="scientific">Rippkaea orientalis (strain PCC 8801 / RF-1)</name>
    <name type="common">Cyanothece sp. (strain PCC 8801)</name>
    <dbReference type="NCBI Taxonomy" id="41431"/>
    <lineage>
        <taxon>Bacteria</taxon>
        <taxon>Bacillati</taxon>
        <taxon>Cyanobacteriota</taxon>
        <taxon>Cyanophyceae</taxon>
        <taxon>Oscillatoriophycideae</taxon>
        <taxon>Chroococcales</taxon>
        <taxon>Aphanothecaceae</taxon>
        <taxon>Rippkaea</taxon>
        <taxon>Rippkaea orientalis</taxon>
    </lineage>
</organism>
<dbReference type="Pfam" id="PF11103">
    <property type="entry name" value="DUF2887"/>
    <property type="match status" value="1"/>
</dbReference>
<dbReference type="EMBL" id="CP001287">
    <property type="protein sequence ID" value="ACK66847.1"/>
    <property type="molecule type" value="Genomic_DNA"/>
</dbReference>
<dbReference type="AlphaFoldDB" id="B7JUZ5"/>
<dbReference type="KEGG" id="cyp:PCC8801_2848"/>
<evidence type="ECO:0000313" key="2">
    <source>
        <dbReference type="Proteomes" id="UP000008204"/>
    </source>
</evidence>